<dbReference type="Proteomes" id="UP001295684">
    <property type="component" value="Unassembled WGS sequence"/>
</dbReference>
<keyword evidence="2" id="KW-1185">Reference proteome</keyword>
<evidence type="ECO:0000313" key="1">
    <source>
        <dbReference type="EMBL" id="CAI2368790.1"/>
    </source>
</evidence>
<organism evidence="1 2">
    <name type="scientific">Euplotes crassus</name>
    <dbReference type="NCBI Taxonomy" id="5936"/>
    <lineage>
        <taxon>Eukaryota</taxon>
        <taxon>Sar</taxon>
        <taxon>Alveolata</taxon>
        <taxon>Ciliophora</taxon>
        <taxon>Intramacronucleata</taxon>
        <taxon>Spirotrichea</taxon>
        <taxon>Hypotrichia</taxon>
        <taxon>Euplotida</taxon>
        <taxon>Euplotidae</taxon>
        <taxon>Moneuplotes</taxon>
    </lineage>
</organism>
<dbReference type="SUPFAM" id="SSF57850">
    <property type="entry name" value="RING/U-box"/>
    <property type="match status" value="1"/>
</dbReference>
<dbReference type="EMBL" id="CAMPGE010009931">
    <property type="protein sequence ID" value="CAI2368790.1"/>
    <property type="molecule type" value="Genomic_DNA"/>
</dbReference>
<accession>A0AAD1UQ33</accession>
<reference evidence="1" key="1">
    <citation type="submission" date="2023-07" db="EMBL/GenBank/DDBJ databases">
        <authorList>
            <consortium name="AG Swart"/>
            <person name="Singh M."/>
            <person name="Singh A."/>
            <person name="Seah K."/>
            <person name="Emmerich C."/>
        </authorList>
    </citation>
    <scope>NUCLEOTIDE SEQUENCE</scope>
    <source>
        <strain evidence="1">DP1</strain>
    </source>
</reference>
<sequence length="372" mass="42913">MKNCGDWILKCLDCSQKRNRGEKTRDEVVLPHPMAVAKSSFPIIRKQREKKKKEFKLDLYKCEKLIENQPKEYDSFRPRLSKTTPYKDSNEKVLSSMQKTPSLSTFSEIDHTPEKFDENYYRFSCPICFKFFSNILRSKCCKNYFCRDCYHTLKDDIRSKSSGGGVRCIFCGRYPLILEQIDPNSPVKNYANAPLKILQGKMSLIELNESGTREGYPEDEPDRSKEIKLASADSQIMSPYCNENESLVRKPTLKLNYSVPKNPFKECIDSYIGGKSSTNHSSPMGSFIHSDHKRGQKSPLMPSKKYDQKFGDENLSIFGYSQKVHHKSVRSKIFRDSLKTKKKHSPLAILSPGSPLRNSLTKLRSGRKIKYY</sequence>
<proteinExistence type="predicted"/>
<dbReference type="InterPro" id="IPR013083">
    <property type="entry name" value="Znf_RING/FYVE/PHD"/>
</dbReference>
<gene>
    <name evidence="1" type="ORF">ECRASSUSDP1_LOCUS10086</name>
</gene>
<dbReference type="AlphaFoldDB" id="A0AAD1UQ33"/>
<evidence type="ECO:0008006" key="3">
    <source>
        <dbReference type="Google" id="ProtNLM"/>
    </source>
</evidence>
<dbReference type="Gene3D" id="3.30.40.10">
    <property type="entry name" value="Zinc/RING finger domain, C3HC4 (zinc finger)"/>
    <property type="match status" value="1"/>
</dbReference>
<protein>
    <recommendedName>
        <fullName evidence="3">RING-type domain-containing protein</fullName>
    </recommendedName>
</protein>
<name>A0AAD1UQ33_EUPCR</name>
<comment type="caution">
    <text evidence="1">The sequence shown here is derived from an EMBL/GenBank/DDBJ whole genome shotgun (WGS) entry which is preliminary data.</text>
</comment>
<evidence type="ECO:0000313" key="2">
    <source>
        <dbReference type="Proteomes" id="UP001295684"/>
    </source>
</evidence>